<feature type="domain" description="Fibronectin type-III" evidence="6">
    <location>
        <begin position="4451"/>
        <end position="4538"/>
    </location>
</feature>
<dbReference type="InterPro" id="IPR002035">
    <property type="entry name" value="VWF_A"/>
</dbReference>
<feature type="compositionally biased region" description="Basic and acidic residues" evidence="3">
    <location>
        <begin position="1205"/>
        <end position="1219"/>
    </location>
</feature>
<feature type="domain" description="Fibronectin type-III" evidence="6">
    <location>
        <begin position="1312"/>
        <end position="1395"/>
    </location>
</feature>
<feature type="domain" description="Fibronectin type-III" evidence="6">
    <location>
        <begin position="221"/>
        <end position="315"/>
    </location>
</feature>
<dbReference type="PANTHER" id="PTHR46708">
    <property type="entry name" value="TENASCIN"/>
    <property type="match status" value="1"/>
</dbReference>
<evidence type="ECO:0000256" key="3">
    <source>
        <dbReference type="SAM" id="MobiDB-lite"/>
    </source>
</evidence>
<evidence type="ECO:0000259" key="6">
    <source>
        <dbReference type="PROSITE" id="PS50853"/>
    </source>
</evidence>
<feature type="domain" description="Fibronectin type-III" evidence="6">
    <location>
        <begin position="2914"/>
        <end position="3000"/>
    </location>
</feature>
<feature type="domain" description="Fibronectin type-III" evidence="6">
    <location>
        <begin position="4079"/>
        <end position="4169"/>
    </location>
</feature>
<feature type="compositionally biased region" description="Polar residues" evidence="3">
    <location>
        <begin position="4152"/>
        <end position="4161"/>
    </location>
</feature>
<dbReference type="Pfam" id="PF00092">
    <property type="entry name" value="VWA"/>
    <property type="match status" value="1"/>
</dbReference>
<feature type="domain" description="Fibronectin type-III" evidence="6">
    <location>
        <begin position="1841"/>
        <end position="1927"/>
    </location>
</feature>
<dbReference type="InterPro" id="IPR013783">
    <property type="entry name" value="Ig-like_fold"/>
</dbReference>
<feature type="domain" description="Fibronectin type-III" evidence="6">
    <location>
        <begin position="675"/>
        <end position="766"/>
    </location>
</feature>
<feature type="domain" description="Fibronectin type-III" evidence="6">
    <location>
        <begin position="1133"/>
        <end position="1222"/>
    </location>
</feature>
<dbReference type="SUPFAM" id="SSF53300">
    <property type="entry name" value="vWA-like"/>
    <property type="match status" value="1"/>
</dbReference>
<feature type="domain" description="Fibronectin type-III" evidence="6">
    <location>
        <begin position="3978"/>
        <end position="4072"/>
    </location>
</feature>
<dbReference type="EMBL" id="LR789438">
    <property type="protein sequence ID" value="CAB3265300.1"/>
    <property type="molecule type" value="mRNA"/>
</dbReference>
<feature type="domain" description="Fibronectin type-III" evidence="6">
    <location>
        <begin position="1396"/>
        <end position="1490"/>
    </location>
</feature>
<evidence type="ECO:0000256" key="1">
    <source>
        <dbReference type="ARBA" id="ARBA00004239"/>
    </source>
</evidence>
<dbReference type="GO" id="GO:0005576">
    <property type="term" value="C:extracellular region"/>
    <property type="evidence" value="ECO:0007669"/>
    <property type="project" value="UniProtKB-SubCell"/>
</dbReference>
<feature type="domain" description="Fibronectin type-III" evidence="6">
    <location>
        <begin position="3093"/>
        <end position="3181"/>
    </location>
</feature>
<feature type="domain" description="Fibronectin type-III" evidence="6">
    <location>
        <begin position="3886"/>
        <end position="3977"/>
    </location>
</feature>
<dbReference type="SUPFAM" id="SSF49265">
    <property type="entry name" value="Fibronectin type III"/>
    <property type="match status" value="26"/>
</dbReference>
<gene>
    <name evidence="7" type="primary">Ptprj</name>
</gene>
<sequence length="5021" mass="551168">MHWITVLVMTFCCALFAHAQNVELNERRKRDVTSDCRAAVIDLYVIVETSRLVGSTNLNFVRSYLKSVSKKLSIEPEKTRISLTSFGGDVINIANLSDVTTRDKAEEAFDKLGVTGRGVRVHTAMEFVADNLFNPEHGRNEDNEAICLITMGSRIPTDISESVKKLQQKCRVVVVGSGFAIYRQLKQIPSEPFSKHLIFSSRYKDLPRRVNHVLKSICTQPVGAPRAEVFEVEPYVLAIRWVAQTFASKYQAEIRELGATEPLQRIRNIPVTKTWVRFRGLEQASTYVANFWAFGRDGELGPKRTLILNTGVARPVIQVNQSSVTSSSVRLSWNSNSEVSVNYYVTVKAVNNTSNVVRQTFVATEAEMKGLSSGTNFSATVAARSSGITSKQSLPGYFVTAPSAPKLTVQQVRHISIDLMWPPVTGADYYVLTIYDVEANVTTVHDNLKSTTFKISDLTPSQKYQFQAYTIGKTGLISRLSRLVTAYTAPSNPDDVTLDYVTEHAAQVHWSPQPAAVRYSVIVTSSSDKGFRKERNVTDTEFWLGGMKSGHFYKFSVYSVGKGNVLDKNVVYPTFVQTVPSPPEGVRLLYSNSTSLEVTWNYTIGVKIYHVEAEKMISGEPTGDIYRSVNSTVSTALVDALEPGVEYRISVKTEGYQGGISKPSETVITSTVPDVPAKPRATWVNMTTMALAMEPAQGAVSYVIEAQPLEKDENHRQIIPFTDVNEITVDKMLPGLWYSIKVRSINAFGKENPESSEVLHEQSVPAPPHVGSFWKVTSSSLLFRWPKVKGALSYYLYVSTSDFSGLTTEPTEVRYHTNDTQYQVWGLASGTLYNFKVQSIGHSDRLSSIGPAAYERTIPQAPTGLRHTAVTPSTVTLQWNAAKGTRQYEISMHTVSERFETRIFSFRNRVLASGLKTGTWYNFTVYSRDAKDRLNENGSITVNVQTVPLPPARVQLRDARIDGFTVQWKEMWGAKAYYVRAETSDSEAINRETTVRVNDSLRAEVGGLDAGTRYRFYVSSIGFQEQVSKETDRVVDTTLPITPEKPQLETVTTQSMSLLWSDVKGATYFYVRVIQFAPSNNTEWEVRSDEAGNEVGGLVPGAWYNMSVFSVGTRNRRNWVDSEALQAQTIPLAPITINISDITNTSIQLSWNSVIGAGYYVISTRNEDSDIVIPDAETVVTEYLQDSLEPGTEYTFRVTSIGEDEDRRSSKSSPIKEETDPATPDQPTVTTVTSRSVALTWNDVKGARGYLVKVTNLETGETTQHEVGESRSDVHGLDSGTHYKFNVFSVGKLRRRSEYGSPDVSTYTAPATPHNVRTVSSTTHDMELVWNEVKGAISYSVSVRSNSRLIQTLPATEARLLVVNLVPGTQYDFHVTAIGMEERKSEEEFKHTDSTEPSTPSSAVVTSFDETSVSITWQAVEGNVIQYVIMFEEEGSTTIRRHQTKELEFKQTELKSGLRYVIRIQTIGDGGKTSDQSEAVVQQTMTIAPQRFVITSVGTDYVTLEWSDVTGASGYELSVTSDTGDVDIQQLSVTSTRVTSLEAGSKYLFSLKSIGDSMVRSQESNNIETSTVPANPTGLQTSEVHLNRAFFFWQPVKGAVRYKVKVTSTESDVPTVDDVIGPDARVRSLRPGAWYNFTVYSVGEEERVNEEGSDELVVQTNPRFPGRFVVDNFTTNSIGFWWRSSYGATYYDVTVSSTNDVSSSDVMQFTTTDTSHILTSLQSGTEYDVTMQVVGQQEGRMSEKKKAFSQATLPDTPSLPIATSVSTDSITIEWNNVRGAASYDVTMINNELEQVLSSDTNSVEASPLRPGAVYQFSVYSIGVAKNGIGSETLKVQTVTLAPGSFAISDVTTDSVFLSWDEVYGATSYKVRIISEDGQRNEDTSTTSLLVTSLNPGTEYRISVRSVGMDDVTESVETEGITMATLPHTVDEITVDDVTTTEVGLSWKPAPGAQRYDVIVKRDNGVTNRSINSDSSELRVTGLRTGSWYEFRVHSVSGSGVVNFDPDVSVRKQTVPNPPNQIDVDEVTTSAIHLSWRKIHGASSYDVILSSTLGDVINTFTVPSSETPKYKISDLSPGNHYVVTIRTVGDEGQISSHSREIREGTRPAATSGVDVGDVTTTSVELTWQSVIGAEKYHVIYRTSGSNDDRHVLETVDTQSVVIGLNPGTWYDFVVFSIGIKDRRNERGSEKIQIQTVPLAPDNVIITNVTTSSVVLRWSDVIGAAQYRLEYGNVDDDVTNTMETTLTRIEVTSLSSGTRYWFVVKSIGEESRMSEASLQVEETTVPSRPLLPLVVGFTTTSLNLDWDDVRGATSYVIMVTSDNQLVQEFSSDSSQAAIENLNSGTFYDVTVYSVGESQKRNKEGSDIVTQQTVPSVPANFQLSDVTTTSLMASWDPVHGAVSYIVTSSTDDSSVTIVNPTITTTVTSITVDDLIAGTGYRFTVKAVGHENIMSDETQEIRETTLPNVPVGLVIDSVATTTVKLSWMDMKGATSYNVKVKQTSSGNVIDDVTTTKSDVTIGGLEPGIIYDFTLNSVGTKDRVNMQDEVTITQQTVPANPENLYISDVTTTSVTASWDDVTGATSYIVNIVQIVDSKPVQLSPIVTSQTSFVISGLEAGFLYRFTVNAVAHENLTSNKSHEVEEQTVPLPPSGMNVGDVTPQSVQLLWADVIGAEYYVVNIIDKNDVTIRSVTSQSNQLVVEDLTPGNIYRFTFVSVGKSERENRNPENIVTQQTRPTAPENLKFDDVTSSSVQLSWDSVNGALHYVISMSKNDNDDTIDKSSLSTNDTSTTFLNLNAGTQYWFTVKAVGHEELTSDSSHEIRDTTLPSAPSDVRVNSVNSTTIDLTWDNQKGATGYQISVSKTNQDAYFVNTVSNFTSISNLESGDVYTFIVVAMGTRGRLSDVASDPISQQTAPASPRNFQSSDVTTTSLTLSWDDVNGAVYYVINVYNENDDVTSSTTEKTFMTLTSLMSGSNYRFTVTAVGLVNLTGVTSQAISETTLPSRPSSVTVSDVTTNTVELEWNAQKGAENYVVTIENNEGIVNMSVESGSGAVTGVTVENLPAGTWHEFVIYSVGVKDRINRNGSDTARKQTVPSTPTDVVVTEVNVSSIGLWWKSVIGAQSYNIRVRSVDPDENEVILTTSETFISIESLSAGTAYDFYVTAVGEENQSSAESHVVRETTIPNIAGIPKVDDVTNSSVTLSWDDVRGAISYVIKVRFQSTSDVIMTVNSSNSFVTISGLDSGKFYNFTVLTIGHSGRANEEENAFVAQQTVPNPPEDFIVDDVTSSSITTSWNKVKGANFYVIEYTSNNTPLSSIITSDTAIVINKLMPGITYRFTVKAVGHENLTSAQSHELMEQTVPSSPASISVQTVTTSLVALEWTDVVGATSYLVDVTLEDSNDVIMSIDFATNEATIDDLKAGRVYRFQVFTYGEKQRINKDDFAVVTQQTVPLPPQELTVNDITSTSLQLTFTDVTGSIRYLVSVKSHLKDTLSILTSQTSIVINELYPGTIYIFTVKSVGHKNITSIGSHEVQTQTVPLPPSSLRVTTVTSQSINVEWSVAFGARSYIVNVTNSENVAMTRSLDATNNNIGINGLSAGTRYNIRVFSVGDQERISQTGSPIVTQQTAPNSPQNLAISEVTKSSLTLRWNKEKGADSYIVMYHEIDESLITNVTTKTPMIVFGKLNPVTEYRFTVIAVSPDGHMSRNSESITKMTLIDAPDTIEINDVTTSAVSLSWDTVEGASSYLLQVLPDVDGASITFPSDDVHDDVTGLVAGTRYRFRVTSVDPKGRRSPSWSREVVAVTVPLPPNEVTTSLVTSQSFVLQWEEMKGAVTYDVIVRDGSNVVTSQKVRTTRMSVVGLEPGTLYSVEVKSINVQNRISKTVVKQQRTAPLPPKVAVATRVNEDSVEIVWDAVKGASSYDVTVTEQKRGGKSFVVNTNATSALIGNIQSGTLYQVHVTSVTHEGIKSTRVTSLLVRTRPSAPTKLVSERINETAIGLSWNAVRGAETYHVYVISTVSDKRKAGTEFETKHTVTSNSVIIGDLKPGVNYTFEVTAINSDGFESKRSQSLTQQTYSLAPVLPTTREPLLTIQNTTQTSLVARWPQITNAVSYVIILRSDRGDKEYTVKGQTETSLEIDLLFADTHYNVTMKAVGASGATTEESSPPSRIRTKPFPPRIPTGLRATRIRSNHVIIVWSRALRALSYDVTVLNSETDSVQTIRNVKGTTTNVTDLRHRASYVITVTSVGKFEKSRASRSITVIPRFPSPVMPRHVVTPLMTIGSVTHDSFVVTLRPIPHAVSYEIQVKTRRQIPKRVGQVSALTPTLITELQQNTVYDVTFVAVGREGDRSRESDVVKTRTRRLVPGVPGDFQILHVTPNDVTVTWEPALRAIGYRVRAQNSKSGRIFVYNNATPPYVIKGLGYRNRYMLSVVSIGRYFESAPSSAVPVTIPYPNANNVSGIMISQITSSGFLVTWTPTPFARSYMLVVAIGNSMVRRINGISTNEYRLKDLAAGTDYNVTVNAVSSDSTTLTVGDWVAVKTAPFLPFARSIVTATGDPTTGILESVVTAFLETIQTIPDSPREGDDERLNRGGFVSGEDLEFRTRVLEHIQQISNAVQSTITRNSGGPKKVIGRRKRSTEGVAFESIVSIAREIKLLKESRDATNDTINSLSERLSQSLSVVVTSQMNDVTVVKAKSLLLPLLRQRLRMILLQESPVVIHVGSALTDERILSTFAPPSGVTSTGFKVMWVGFQNVHRFKLVVTKLDGDSSTPVFEGLRGGRSVFISHLQPSTNYDVTVRPATLRGDVIPGVVGKIIVRTLPARESTINVTVTSLGSSHVSLAINKFPKGVGTLKFEIRTPGNNRVLQLKLIKPQHKVVAFTSLSPNTDYIITASPVTSGTGISFRQVVATKQRPVFVRPTAQIVTQSPTDALAPPTGLRKTASTTNTVTLEWSSVRISGVASRFVRFNLRFYRAGTQIVSRSIRLLRNNKAVVRRLTYPFYDVTVTTYNMRTRTESPESPLLRVNLT</sequence>
<dbReference type="InterPro" id="IPR050991">
    <property type="entry name" value="ECM_Regulatory_Proteins"/>
</dbReference>
<feature type="domain" description="Fibronectin type-III" evidence="6">
    <location>
        <begin position="582"/>
        <end position="674"/>
    </location>
</feature>
<feature type="domain" description="Fibronectin type-III" evidence="6">
    <location>
        <begin position="2735"/>
        <end position="2825"/>
    </location>
</feature>
<feature type="domain" description="Fibronectin type-III" evidence="6">
    <location>
        <begin position="2826"/>
        <end position="2913"/>
    </location>
</feature>
<feature type="domain" description="Fibronectin type-III" evidence="6">
    <location>
        <begin position="4268"/>
        <end position="4357"/>
    </location>
</feature>
<dbReference type="InterPro" id="IPR003961">
    <property type="entry name" value="FN3_dom"/>
</dbReference>
<evidence type="ECO:0000256" key="4">
    <source>
        <dbReference type="SAM" id="SignalP"/>
    </source>
</evidence>
<reference evidence="7" key="1">
    <citation type="submission" date="2020-04" db="EMBL/GenBank/DDBJ databases">
        <authorList>
            <person name="Neveu A P."/>
        </authorList>
    </citation>
    <scope>NUCLEOTIDE SEQUENCE</scope>
    <source>
        <tissue evidence="7">Whole embryo</tissue>
    </source>
</reference>
<dbReference type="CDD" id="cd00063">
    <property type="entry name" value="FN3"/>
    <property type="match status" value="36"/>
</dbReference>
<dbReference type="Pfam" id="PF00041">
    <property type="entry name" value="fn3"/>
    <property type="match status" value="25"/>
</dbReference>
<proteinExistence type="evidence at transcript level"/>
<dbReference type="Gene3D" id="2.60.40.10">
    <property type="entry name" value="Immunoglobulins"/>
    <property type="match status" value="46"/>
</dbReference>
<feature type="region of interest" description="Disordered" evidence="3">
    <location>
        <begin position="1199"/>
        <end position="1231"/>
    </location>
</feature>
<evidence type="ECO:0000259" key="5">
    <source>
        <dbReference type="PROSITE" id="PS50234"/>
    </source>
</evidence>
<protein>
    <submittedName>
        <fullName evidence="7">Receptor-type tyrosine-protein phosphatase eta-like</fullName>
    </submittedName>
</protein>
<keyword evidence="7" id="KW-0675">Receptor</keyword>
<feature type="domain" description="Fibronectin type-III" evidence="6">
    <location>
        <begin position="767"/>
        <end position="861"/>
    </location>
</feature>
<evidence type="ECO:0000256" key="2">
    <source>
        <dbReference type="ARBA" id="ARBA00022737"/>
    </source>
</evidence>
<dbReference type="PROSITE" id="PS50234">
    <property type="entry name" value="VWFA"/>
    <property type="match status" value="1"/>
</dbReference>
<comment type="subcellular location">
    <subcellularLocation>
        <location evidence="1">Secreted</location>
        <location evidence="1">Extracellular space</location>
    </subcellularLocation>
</comment>
<feature type="domain" description="Fibronectin type-III" evidence="6">
    <location>
        <begin position="4173"/>
        <end position="4262"/>
    </location>
</feature>
<feature type="region of interest" description="Disordered" evidence="3">
    <location>
        <begin position="1384"/>
        <end position="1405"/>
    </location>
</feature>
<feature type="domain" description="Fibronectin type-III" evidence="6">
    <location>
        <begin position="3626"/>
        <end position="3713"/>
    </location>
</feature>
<dbReference type="InterPro" id="IPR036465">
    <property type="entry name" value="vWFA_dom_sf"/>
</dbReference>
<feature type="domain" description="Fibronectin type-III" evidence="6">
    <location>
        <begin position="2465"/>
        <end position="2554"/>
    </location>
</feature>
<dbReference type="CDD" id="cd01450">
    <property type="entry name" value="vWFA_subfamily_ECM"/>
    <property type="match status" value="1"/>
</dbReference>
<feature type="domain" description="Fibronectin type-III" evidence="6">
    <location>
        <begin position="3272"/>
        <end position="3358"/>
    </location>
</feature>
<feature type="domain" description="Fibronectin type-III" evidence="6">
    <location>
        <begin position="2286"/>
        <end position="2373"/>
    </location>
</feature>
<feature type="domain" description="Fibronectin type-III" evidence="6">
    <location>
        <begin position="3536"/>
        <end position="3625"/>
    </location>
</feature>
<feature type="domain" description="Fibronectin type-III" evidence="6">
    <location>
        <begin position="1756"/>
        <end position="1840"/>
    </location>
</feature>
<feature type="signal peptide" evidence="4">
    <location>
        <begin position="1"/>
        <end position="19"/>
    </location>
</feature>
<evidence type="ECO:0000313" key="7">
    <source>
        <dbReference type="EMBL" id="CAB3265300.1"/>
    </source>
</evidence>
<feature type="domain" description="Fibronectin type-III" evidence="6">
    <location>
        <begin position="4361"/>
        <end position="4447"/>
    </location>
</feature>
<feature type="domain" description="Fibronectin type-III" evidence="6">
    <location>
        <begin position="2108"/>
        <end position="2197"/>
    </location>
</feature>
<dbReference type="PROSITE" id="PS50853">
    <property type="entry name" value="FN3"/>
    <property type="match status" value="43"/>
</dbReference>
<feature type="compositionally biased region" description="Polar residues" evidence="3">
    <location>
        <begin position="1395"/>
        <end position="1405"/>
    </location>
</feature>
<feature type="domain" description="Fibronectin type-III" evidence="6">
    <location>
        <begin position="1928"/>
        <end position="2016"/>
    </location>
</feature>
<dbReference type="SMART" id="SM00060">
    <property type="entry name" value="FN3"/>
    <property type="match status" value="51"/>
</dbReference>
<accession>A0A6F9DQI9</accession>
<feature type="domain" description="Fibronectin type-III" evidence="6">
    <location>
        <begin position="2017"/>
        <end position="2107"/>
    </location>
</feature>
<dbReference type="SMART" id="SM00327">
    <property type="entry name" value="VWA"/>
    <property type="match status" value="1"/>
</dbReference>
<keyword evidence="2" id="KW-0677">Repeat</keyword>
<feature type="domain" description="Fibronectin type-III" evidence="6">
    <location>
        <begin position="3714"/>
        <end position="3803"/>
    </location>
</feature>
<feature type="domain" description="Fibronectin type-III" evidence="6">
    <location>
        <begin position="1223"/>
        <end position="1311"/>
    </location>
</feature>
<feature type="domain" description="Fibronectin type-III" evidence="6">
    <location>
        <begin position="3449"/>
        <end position="3535"/>
    </location>
</feature>
<feature type="domain" description="Fibronectin type-III" evidence="6">
    <location>
        <begin position="401"/>
        <end position="491"/>
    </location>
</feature>
<dbReference type="PANTHER" id="PTHR46708:SF2">
    <property type="entry name" value="FIBRONECTIN TYPE-III DOMAIN-CONTAINING PROTEIN"/>
    <property type="match status" value="1"/>
</dbReference>
<dbReference type="Gene3D" id="3.40.50.410">
    <property type="entry name" value="von Willebrand factor, type A domain"/>
    <property type="match status" value="1"/>
</dbReference>
<feature type="domain" description="Fibronectin type-III" evidence="6">
    <location>
        <begin position="2198"/>
        <end position="2285"/>
    </location>
</feature>
<dbReference type="InterPro" id="IPR036116">
    <property type="entry name" value="FN3_sf"/>
</dbReference>
<feature type="domain" description="Fibronectin type-III" evidence="6">
    <location>
        <begin position="3001"/>
        <end position="3092"/>
    </location>
</feature>
<feature type="domain" description="Fibronectin type-III" evidence="6">
    <location>
        <begin position="1664"/>
        <end position="1755"/>
    </location>
</feature>
<feature type="domain" description="Fibronectin type-III" evidence="6">
    <location>
        <begin position="3359"/>
        <end position="3448"/>
    </location>
</feature>
<name>A0A6F9DQI9_9ASCI</name>
<feature type="compositionally biased region" description="Basic and acidic residues" evidence="3">
    <location>
        <begin position="1384"/>
        <end position="1394"/>
    </location>
</feature>
<feature type="chain" id="PRO_5026238252" evidence="4">
    <location>
        <begin position="20"/>
        <end position="5021"/>
    </location>
</feature>
<feature type="domain" description="Fibronectin type-III" evidence="6">
    <location>
        <begin position="2646"/>
        <end position="2734"/>
    </location>
</feature>
<feature type="domain" description="Fibronectin type-III" evidence="6">
    <location>
        <begin position="3182"/>
        <end position="3271"/>
    </location>
</feature>
<feature type="region of interest" description="Disordered" evidence="3">
    <location>
        <begin position="4152"/>
        <end position="4176"/>
    </location>
</feature>
<feature type="domain" description="Fibronectin type-III" evidence="6">
    <location>
        <begin position="950"/>
        <end position="1041"/>
    </location>
</feature>
<feature type="domain" description="Fibronectin type-III" evidence="6">
    <location>
        <begin position="2555"/>
        <end position="2645"/>
    </location>
</feature>
<feature type="domain" description="VWFA" evidence="5">
    <location>
        <begin position="42"/>
        <end position="217"/>
    </location>
</feature>
<feature type="domain" description="Fibronectin type-III" evidence="6">
    <location>
        <begin position="492"/>
        <end position="581"/>
    </location>
</feature>
<organism evidence="7">
    <name type="scientific">Phallusia mammillata</name>
    <dbReference type="NCBI Taxonomy" id="59560"/>
    <lineage>
        <taxon>Eukaryota</taxon>
        <taxon>Metazoa</taxon>
        <taxon>Chordata</taxon>
        <taxon>Tunicata</taxon>
        <taxon>Ascidiacea</taxon>
        <taxon>Phlebobranchia</taxon>
        <taxon>Ascidiidae</taxon>
        <taxon>Phallusia</taxon>
    </lineage>
</organism>
<keyword evidence="4" id="KW-0732">Signal</keyword>
<feature type="domain" description="Fibronectin type-III" evidence="6">
    <location>
        <begin position="2374"/>
        <end position="2464"/>
    </location>
</feature>
<feature type="domain" description="Fibronectin type-III" evidence="6">
    <location>
        <begin position="1042"/>
        <end position="1132"/>
    </location>
</feature>